<organism evidence="2 3">
    <name type="scientific">Mycolicibacterium gadium</name>
    <name type="common">Mycobacterium gadium</name>
    <dbReference type="NCBI Taxonomy" id="1794"/>
    <lineage>
        <taxon>Bacteria</taxon>
        <taxon>Bacillati</taxon>
        <taxon>Actinomycetota</taxon>
        <taxon>Actinomycetes</taxon>
        <taxon>Mycobacteriales</taxon>
        <taxon>Mycobacteriaceae</taxon>
        <taxon>Mycolicibacterium</taxon>
    </lineage>
</organism>
<evidence type="ECO:0000313" key="3">
    <source>
        <dbReference type="Proteomes" id="UP001154266"/>
    </source>
</evidence>
<accession>A0ABT6GXD7</accession>
<dbReference type="Pfam" id="PF17920">
    <property type="entry name" value="TetR_C_16"/>
    <property type="match status" value="1"/>
</dbReference>
<keyword evidence="3" id="KW-1185">Reference proteome</keyword>
<sequence length="86" mass="9362">MLRSLSNVRATEIVRDALERHVGQRPARQMPDSAGCLRGEVMLSLIAGTPLMRRVVAMRALSNAKPDELQSLLEAALDAVVRAPIT</sequence>
<reference evidence="2" key="1">
    <citation type="journal article" date="2023" name="Environ. Microbiol.">
        <title>The 2-methylpropene degradation pathway in Mycobacteriaceae family strains.</title>
        <authorList>
            <person name="Helbich S."/>
            <person name="Barrantes I."/>
            <person name="Dos Anjos Borges L.G."/>
            <person name="Pieper D.H."/>
            <person name="Vainshtein Y."/>
            <person name="Sohn K."/>
            <person name="Engesser K.H."/>
        </authorList>
    </citation>
    <scope>NUCLEOTIDE SEQUENCE</scope>
    <source>
        <strain evidence="2">IBE100</strain>
    </source>
</reference>
<dbReference type="SUPFAM" id="SSF48498">
    <property type="entry name" value="Tetracyclin repressor-like, C-terminal domain"/>
    <property type="match status" value="1"/>
</dbReference>
<feature type="domain" description="Tetracyclin repressor-like C-terminal" evidence="1">
    <location>
        <begin position="1"/>
        <end position="80"/>
    </location>
</feature>
<protein>
    <recommendedName>
        <fullName evidence="1">Tetracyclin repressor-like C-terminal domain-containing protein</fullName>
    </recommendedName>
</protein>
<dbReference type="InterPro" id="IPR036271">
    <property type="entry name" value="Tet_transcr_reg_TetR-rel_C_sf"/>
</dbReference>
<dbReference type="EMBL" id="JAKZMO010000028">
    <property type="protein sequence ID" value="MDG5486048.1"/>
    <property type="molecule type" value="Genomic_DNA"/>
</dbReference>
<evidence type="ECO:0000259" key="1">
    <source>
        <dbReference type="Pfam" id="PF17920"/>
    </source>
</evidence>
<name>A0ABT6GXD7_MYCGU</name>
<gene>
    <name evidence="2" type="ORF">MNO81_24915</name>
</gene>
<comment type="caution">
    <text evidence="2">The sequence shown here is derived from an EMBL/GenBank/DDBJ whole genome shotgun (WGS) entry which is preliminary data.</text>
</comment>
<dbReference type="InterPro" id="IPR041678">
    <property type="entry name" value="TetR_C_16"/>
</dbReference>
<dbReference type="Gene3D" id="1.10.357.10">
    <property type="entry name" value="Tetracycline Repressor, domain 2"/>
    <property type="match status" value="1"/>
</dbReference>
<dbReference type="Proteomes" id="UP001154266">
    <property type="component" value="Unassembled WGS sequence"/>
</dbReference>
<proteinExistence type="predicted"/>
<evidence type="ECO:0000313" key="2">
    <source>
        <dbReference type="EMBL" id="MDG5486048.1"/>
    </source>
</evidence>